<dbReference type="EMBL" id="JAEEGA010000007">
    <property type="protein sequence ID" value="MBP1041854.1"/>
    <property type="molecule type" value="Genomic_DNA"/>
</dbReference>
<dbReference type="CDD" id="cd04301">
    <property type="entry name" value="NAT_SF"/>
    <property type="match status" value="1"/>
</dbReference>
<protein>
    <submittedName>
        <fullName evidence="3">GNAT family N-acetyltransferase</fullName>
    </submittedName>
</protein>
<proteinExistence type="predicted"/>
<dbReference type="InterPro" id="IPR050769">
    <property type="entry name" value="NAT_camello-type"/>
</dbReference>
<reference evidence="3" key="1">
    <citation type="submission" date="2020-12" db="EMBL/GenBank/DDBJ databases">
        <title>Vagococcus allomyrinae sp. nov. and Enterococcus lavae sp. nov., isolated from the larvae of Allomyrina dichotoma.</title>
        <authorList>
            <person name="Lee S.D."/>
        </authorList>
    </citation>
    <scope>NUCLEOTIDE SEQUENCE</scope>
    <source>
        <strain evidence="3">BWB3-3</strain>
    </source>
</reference>
<dbReference type="Gene3D" id="3.40.630.30">
    <property type="match status" value="1"/>
</dbReference>
<dbReference type="AlphaFoldDB" id="A0A940P5B7"/>
<keyword evidence="4" id="KW-1185">Reference proteome</keyword>
<dbReference type="GO" id="GO:0008080">
    <property type="term" value="F:N-acetyltransferase activity"/>
    <property type="evidence" value="ECO:0007669"/>
    <property type="project" value="InterPro"/>
</dbReference>
<dbReference type="Proteomes" id="UP000674938">
    <property type="component" value="Unassembled WGS sequence"/>
</dbReference>
<evidence type="ECO:0000259" key="2">
    <source>
        <dbReference type="PROSITE" id="PS51186"/>
    </source>
</evidence>
<comment type="caution">
    <text evidence="3">The sequence shown here is derived from an EMBL/GenBank/DDBJ whole genome shotgun (WGS) entry which is preliminary data.</text>
</comment>
<dbReference type="Pfam" id="PF00583">
    <property type="entry name" value="Acetyltransf_1"/>
    <property type="match status" value="1"/>
</dbReference>
<dbReference type="InterPro" id="IPR016181">
    <property type="entry name" value="Acyl_CoA_acyltransferase"/>
</dbReference>
<keyword evidence="1" id="KW-0808">Transferase</keyword>
<dbReference type="PROSITE" id="PS51186">
    <property type="entry name" value="GNAT"/>
    <property type="match status" value="1"/>
</dbReference>
<name>A0A940P5B7_9ENTE</name>
<gene>
    <name evidence="3" type="ORF">I6N95_12615</name>
</gene>
<dbReference type="InterPro" id="IPR000182">
    <property type="entry name" value="GNAT_dom"/>
</dbReference>
<evidence type="ECO:0000256" key="1">
    <source>
        <dbReference type="ARBA" id="ARBA00022679"/>
    </source>
</evidence>
<evidence type="ECO:0000313" key="4">
    <source>
        <dbReference type="Proteomes" id="UP000674938"/>
    </source>
</evidence>
<organism evidence="3 4">
    <name type="scientific">Vagococcus allomyrinae</name>
    <dbReference type="NCBI Taxonomy" id="2794353"/>
    <lineage>
        <taxon>Bacteria</taxon>
        <taxon>Bacillati</taxon>
        <taxon>Bacillota</taxon>
        <taxon>Bacilli</taxon>
        <taxon>Lactobacillales</taxon>
        <taxon>Enterococcaceae</taxon>
        <taxon>Vagococcus</taxon>
    </lineage>
</organism>
<dbReference type="PANTHER" id="PTHR13947:SF37">
    <property type="entry name" value="LD18367P"/>
    <property type="match status" value="1"/>
</dbReference>
<accession>A0A940P5B7</accession>
<dbReference type="RefSeq" id="WP_209528459.1">
    <property type="nucleotide sequence ID" value="NZ_JAEEGA010000007.1"/>
</dbReference>
<feature type="domain" description="N-acetyltransferase" evidence="2">
    <location>
        <begin position="23"/>
        <end position="168"/>
    </location>
</feature>
<dbReference type="PANTHER" id="PTHR13947">
    <property type="entry name" value="GNAT FAMILY N-ACETYLTRANSFERASE"/>
    <property type="match status" value="1"/>
</dbReference>
<evidence type="ECO:0000313" key="3">
    <source>
        <dbReference type="EMBL" id="MBP1041854.1"/>
    </source>
</evidence>
<sequence>MKNKIRLLKKRLRKGRFNNDLKLKIVSWQSPEYLSAIKLRNDSLNRPSGLDLITHPPTHEEHVVHIVAMIKGDVVGTLFLDHTERDGVGQIKQVAVSSEYRGRKIGQYLMTYAENVAIQMGYQEVVLYARESAWAFYEKLHYVNFGEQASNGANMMQYYRKELGITSDIVEVA</sequence>
<dbReference type="SUPFAM" id="SSF55729">
    <property type="entry name" value="Acyl-CoA N-acyltransferases (Nat)"/>
    <property type="match status" value="1"/>
</dbReference>